<dbReference type="SUPFAM" id="SSF48264">
    <property type="entry name" value="Cytochrome P450"/>
    <property type="match status" value="1"/>
</dbReference>
<dbReference type="InterPro" id="IPR002403">
    <property type="entry name" value="Cyt_P450_E_grp-IV"/>
</dbReference>
<proteinExistence type="inferred from homology"/>
<evidence type="ECO:0000256" key="6">
    <source>
        <dbReference type="ARBA" id="ARBA00023033"/>
    </source>
</evidence>
<keyword evidence="6" id="KW-0503">Monooxygenase</keyword>
<evidence type="ECO:0000313" key="8">
    <source>
        <dbReference type="Proteomes" id="UP000799291"/>
    </source>
</evidence>
<dbReference type="GO" id="GO:0020037">
    <property type="term" value="F:heme binding"/>
    <property type="evidence" value="ECO:0007669"/>
    <property type="project" value="InterPro"/>
</dbReference>
<dbReference type="AlphaFoldDB" id="A0A6G1IJD5"/>
<keyword evidence="8" id="KW-1185">Reference proteome</keyword>
<comment type="similarity">
    <text evidence="2">Belongs to the cytochrome P450 family.</text>
</comment>
<dbReference type="PANTHER" id="PTHR24305">
    <property type="entry name" value="CYTOCHROME P450"/>
    <property type="match status" value="1"/>
</dbReference>
<feature type="non-terminal residue" evidence="7">
    <location>
        <position position="413"/>
    </location>
</feature>
<keyword evidence="4" id="KW-0560">Oxidoreductase</keyword>
<reference evidence="7" key="1">
    <citation type="journal article" date="2020" name="Stud. Mycol.">
        <title>101 Dothideomycetes genomes: a test case for predicting lifestyles and emergence of pathogens.</title>
        <authorList>
            <person name="Haridas S."/>
            <person name="Albert R."/>
            <person name="Binder M."/>
            <person name="Bloem J."/>
            <person name="Labutti K."/>
            <person name="Salamov A."/>
            <person name="Andreopoulos B."/>
            <person name="Baker S."/>
            <person name="Barry K."/>
            <person name="Bills G."/>
            <person name="Bluhm B."/>
            <person name="Cannon C."/>
            <person name="Castanera R."/>
            <person name="Culley D."/>
            <person name="Daum C."/>
            <person name="Ezra D."/>
            <person name="Gonzalez J."/>
            <person name="Henrissat B."/>
            <person name="Kuo A."/>
            <person name="Liang C."/>
            <person name="Lipzen A."/>
            <person name="Lutzoni F."/>
            <person name="Magnuson J."/>
            <person name="Mondo S."/>
            <person name="Nolan M."/>
            <person name="Ohm R."/>
            <person name="Pangilinan J."/>
            <person name="Park H.-J."/>
            <person name="Ramirez L."/>
            <person name="Alfaro M."/>
            <person name="Sun H."/>
            <person name="Tritt A."/>
            <person name="Yoshinaga Y."/>
            <person name="Zwiers L.-H."/>
            <person name="Turgeon B."/>
            <person name="Goodwin S."/>
            <person name="Spatafora J."/>
            <person name="Crous P."/>
            <person name="Grigoriev I."/>
        </authorList>
    </citation>
    <scope>NUCLEOTIDE SEQUENCE</scope>
    <source>
        <strain evidence="7">CBS 122367</strain>
    </source>
</reference>
<evidence type="ECO:0000313" key="7">
    <source>
        <dbReference type="EMBL" id="KAF2678009.1"/>
    </source>
</evidence>
<dbReference type="PANTHER" id="PTHR24305:SF157">
    <property type="entry name" value="N-ACETYLTRYPTOPHAN 6-HYDROXYLASE IVOC-RELATED"/>
    <property type="match status" value="1"/>
</dbReference>
<evidence type="ECO:0000256" key="2">
    <source>
        <dbReference type="ARBA" id="ARBA00010617"/>
    </source>
</evidence>
<dbReference type="PRINTS" id="PR00465">
    <property type="entry name" value="EP450IV"/>
</dbReference>
<accession>A0A6G1IJD5</accession>
<dbReference type="Pfam" id="PF00067">
    <property type="entry name" value="p450"/>
    <property type="match status" value="1"/>
</dbReference>
<protein>
    <submittedName>
        <fullName evidence="7">Cytochrome P450 CYP551C1</fullName>
    </submittedName>
</protein>
<gene>
    <name evidence="7" type="ORF">K458DRAFT_262506</name>
</gene>
<keyword evidence="5" id="KW-0408">Iron</keyword>
<name>A0A6G1IJD5_9PLEO</name>
<dbReference type="GO" id="GO:0005506">
    <property type="term" value="F:iron ion binding"/>
    <property type="evidence" value="ECO:0007669"/>
    <property type="project" value="InterPro"/>
</dbReference>
<dbReference type="OrthoDB" id="3945418at2759"/>
<dbReference type="InterPro" id="IPR001128">
    <property type="entry name" value="Cyt_P450"/>
</dbReference>
<dbReference type="GO" id="GO:0016705">
    <property type="term" value="F:oxidoreductase activity, acting on paired donors, with incorporation or reduction of molecular oxygen"/>
    <property type="evidence" value="ECO:0007669"/>
    <property type="project" value="InterPro"/>
</dbReference>
<keyword evidence="3" id="KW-0479">Metal-binding</keyword>
<evidence type="ECO:0000256" key="5">
    <source>
        <dbReference type="ARBA" id="ARBA00023004"/>
    </source>
</evidence>
<dbReference type="Proteomes" id="UP000799291">
    <property type="component" value="Unassembled WGS sequence"/>
</dbReference>
<feature type="non-terminal residue" evidence="7">
    <location>
        <position position="1"/>
    </location>
</feature>
<dbReference type="InterPro" id="IPR050121">
    <property type="entry name" value="Cytochrome_P450_monoxygenase"/>
</dbReference>
<dbReference type="CDD" id="cd11062">
    <property type="entry name" value="CYP58-like"/>
    <property type="match status" value="1"/>
</dbReference>
<evidence type="ECO:0000256" key="3">
    <source>
        <dbReference type="ARBA" id="ARBA00022723"/>
    </source>
</evidence>
<dbReference type="EMBL" id="MU005615">
    <property type="protein sequence ID" value="KAF2678009.1"/>
    <property type="molecule type" value="Genomic_DNA"/>
</dbReference>
<dbReference type="Gene3D" id="1.10.630.10">
    <property type="entry name" value="Cytochrome P450"/>
    <property type="match status" value="1"/>
</dbReference>
<sequence length="413" mass="47766">LLVVVTYRLFFSPLSKFPGPKLAAATSLYESYFNFIKNGKYVFEIERLHDIYGPIVRVNPYELCIRDADFYDKVYVSGSVRPTENYSRYVQGVDFEGSHFLTTPHDLHRARRKPLEPYFSRLGISQLEPMIQDLAEKFANRFQVLENTGTIVRLDHAMLCYTGDMISRICCENPTSLLDDEGFSADWYESLHTIIKSMPLFEGFPWLIGLIRIVPKSLLLWIDPRSQLFNDWKDVTEKHILEIKRDKESDAQVHTQLKGKRMTLLRHLVNSDLPASELSTPRLVNEAQVLLGTGTIGTSRVLDIMCYYIVDNSSIRLKMAEELKEVMQDWPATKPTWSQLEKLPYFQAVVKEGLRLSYGVMRRLPRVSPNIPIQFREWTIPAGTPVGMSAYMQHTDPTIFPSPFAFRPERWLQ</sequence>
<dbReference type="GO" id="GO:0004497">
    <property type="term" value="F:monooxygenase activity"/>
    <property type="evidence" value="ECO:0007669"/>
    <property type="project" value="UniProtKB-KW"/>
</dbReference>
<dbReference type="InterPro" id="IPR036396">
    <property type="entry name" value="Cyt_P450_sf"/>
</dbReference>
<comment type="cofactor">
    <cofactor evidence="1">
        <name>heme</name>
        <dbReference type="ChEBI" id="CHEBI:30413"/>
    </cofactor>
</comment>
<evidence type="ECO:0000256" key="1">
    <source>
        <dbReference type="ARBA" id="ARBA00001971"/>
    </source>
</evidence>
<organism evidence="7 8">
    <name type="scientific">Lentithecium fluviatile CBS 122367</name>
    <dbReference type="NCBI Taxonomy" id="1168545"/>
    <lineage>
        <taxon>Eukaryota</taxon>
        <taxon>Fungi</taxon>
        <taxon>Dikarya</taxon>
        <taxon>Ascomycota</taxon>
        <taxon>Pezizomycotina</taxon>
        <taxon>Dothideomycetes</taxon>
        <taxon>Pleosporomycetidae</taxon>
        <taxon>Pleosporales</taxon>
        <taxon>Massarineae</taxon>
        <taxon>Lentitheciaceae</taxon>
        <taxon>Lentithecium</taxon>
    </lineage>
</organism>
<evidence type="ECO:0000256" key="4">
    <source>
        <dbReference type="ARBA" id="ARBA00023002"/>
    </source>
</evidence>